<dbReference type="Gene3D" id="3.40.50.1240">
    <property type="entry name" value="Phosphoglycerate mutase-like"/>
    <property type="match status" value="1"/>
</dbReference>
<proteinExistence type="inferred from homology"/>
<dbReference type="InterPro" id="IPR050645">
    <property type="entry name" value="Histidine_acid_phosphatase"/>
</dbReference>
<organism evidence="8 9">
    <name type="scientific">Leptotrombidium deliense</name>
    <dbReference type="NCBI Taxonomy" id="299467"/>
    <lineage>
        <taxon>Eukaryota</taxon>
        <taxon>Metazoa</taxon>
        <taxon>Ecdysozoa</taxon>
        <taxon>Arthropoda</taxon>
        <taxon>Chelicerata</taxon>
        <taxon>Arachnida</taxon>
        <taxon>Acari</taxon>
        <taxon>Acariformes</taxon>
        <taxon>Trombidiformes</taxon>
        <taxon>Prostigmata</taxon>
        <taxon>Anystina</taxon>
        <taxon>Parasitengona</taxon>
        <taxon>Trombiculoidea</taxon>
        <taxon>Trombiculidae</taxon>
        <taxon>Leptotrombidium</taxon>
    </lineage>
</organism>
<comment type="caution">
    <text evidence="8">The sequence shown here is derived from an EMBL/GenBank/DDBJ whole genome shotgun (WGS) entry which is preliminary data.</text>
</comment>
<evidence type="ECO:0000256" key="6">
    <source>
        <dbReference type="ARBA" id="ARBA00041499"/>
    </source>
</evidence>
<dbReference type="InterPro" id="IPR029033">
    <property type="entry name" value="His_PPase_superfam"/>
</dbReference>
<dbReference type="SUPFAM" id="SSF53254">
    <property type="entry name" value="Phosphoglycerate mutase-like"/>
    <property type="match status" value="1"/>
</dbReference>
<accession>A0A443S1B5</accession>
<dbReference type="CDD" id="cd07061">
    <property type="entry name" value="HP_HAP_like"/>
    <property type="match status" value="1"/>
</dbReference>
<keyword evidence="7" id="KW-0732">Signal</keyword>
<feature type="signal peptide" evidence="7">
    <location>
        <begin position="1"/>
        <end position="18"/>
    </location>
</feature>
<dbReference type="AlphaFoldDB" id="A0A443S1B5"/>
<dbReference type="InterPro" id="IPR000560">
    <property type="entry name" value="His_Pase_clade-2"/>
</dbReference>
<evidence type="ECO:0000256" key="3">
    <source>
        <dbReference type="ARBA" id="ARBA00022801"/>
    </source>
</evidence>
<dbReference type="GO" id="GO:0003993">
    <property type="term" value="F:acid phosphatase activity"/>
    <property type="evidence" value="ECO:0007669"/>
    <property type="project" value="UniProtKB-EC"/>
</dbReference>
<dbReference type="Pfam" id="PF00328">
    <property type="entry name" value="His_Phos_2"/>
    <property type="match status" value="1"/>
</dbReference>
<comment type="catalytic activity">
    <reaction evidence="4">
        <text>3-O-[beta-D-GlcA-(1-&gt;3)-beta-D-Gal-(1-&gt;3)-beta-D-Gal-(1-&gt;4)-beta-D-2-O-P-Xyl]-L-seryl-[protein] + H2O = 3-O-(beta-D-GlcA-(1-&gt;3)-beta-D-Gal-(1-&gt;3)-beta-D-Gal-(1-&gt;4)-beta-D-Xyl)-L-seryl-[protein] + phosphate</text>
        <dbReference type="Rhea" id="RHEA:56512"/>
        <dbReference type="Rhea" id="RHEA-COMP:12573"/>
        <dbReference type="Rhea" id="RHEA-COMP:14559"/>
        <dbReference type="ChEBI" id="CHEBI:15377"/>
        <dbReference type="ChEBI" id="CHEBI:43474"/>
        <dbReference type="ChEBI" id="CHEBI:132093"/>
        <dbReference type="ChEBI" id="CHEBI:140495"/>
    </reaction>
</comment>
<keyword evidence="3" id="KW-0378">Hydrolase</keyword>
<evidence type="ECO:0000256" key="4">
    <source>
        <dbReference type="ARBA" id="ARBA00036311"/>
    </source>
</evidence>
<dbReference type="STRING" id="299467.A0A443S1B5"/>
<name>A0A443S1B5_9ACAR</name>
<comment type="catalytic activity">
    <reaction evidence="1">
        <text>a phosphate monoester + H2O = an alcohol + phosphate</text>
        <dbReference type="Rhea" id="RHEA:15017"/>
        <dbReference type="ChEBI" id="CHEBI:15377"/>
        <dbReference type="ChEBI" id="CHEBI:30879"/>
        <dbReference type="ChEBI" id="CHEBI:43474"/>
        <dbReference type="ChEBI" id="CHEBI:67140"/>
        <dbReference type="EC" id="3.1.3.2"/>
    </reaction>
</comment>
<dbReference type="InterPro" id="IPR033379">
    <property type="entry name" value="Acid_Pase_AS"/>
</dbReference>
<keyword evidence="9" id="KW-1185">Reference proteome</keyword>
<evidence type="ECO:0000256" key="1">
    <source>
        <dbReference type="ARBA" id="ARBA00000032"/>
    </source>
</evidence>
<dbReference type="PANTHER" id="PTHR11567:SF110">
    <property type="entry name" value="2-PHOSPHOXYLOSE PHOSPHATASE 1"/>
    <property type="match status" value="1"/>
</dbReference>
<dbReference type="PANTHER" id="PTHR11567">
    <property type="entry name" value="ACID PHOSPHATASE-RELATED"/>
    <property type="match status" value="1"/>
</dbReference>
<dbReference type="Proteomes" id="UP000288716">
    <property type="component" value="Unassembled WGS sequence"/>
</dbReference>
<feature type="chain" id="PRO_5019008985" description="2-phosphoxylose phosphatase 1" evidence="7">
    <location>
        <begin position="19"/>
        <end position="190"/>
    </location>
</feature>
<dbReference type="PROSITE" id="PS00616">
    <property type="entry name" value="HIS_ACID_PHOSPHAT_1"/>
    <property type="match status" value="1"/>
</dbReference>
<comment type="similarity">
    <text evidence="2">Belongs to the histidine acid phosphatase family.</text>
</comment>
<evidence type="ECO:0000256" key="2">
    <source>
        <dbReference type="ARBA" id="ARBA00005375"/>
    </source>
</evidence>
<sequence>MTAWLKFMLINIFIVVECVNVKQCSQQLRSVILVHRHGDRSPLNTFPGDPNVYRWLNYGLGDLTDQGEQRMKNVGKFLRKRYNEIWPLKQKLFIRSSQSERCFKSVQQLLSGVYNDDFTSNPVPIMNVPPKNDTVLFPPLTCSAFIEETKTVLNLPENVKWLNKYKGIYHNNVEDVLQAWIHCLPSWTIL</sequence>
<evidence type="ECO:0000256" key="7">
    <source>
        <dbReference type="SAM" id="SignalP"/>
    </source>
</evidence>
<dbReference type="EMBL" id="NCKV01013013">
    <property type="protein sequence ID" value="RWS21261.1"/>
    <property type="molecule type" value="Genomic_DNA"/>
</dbReference>
<evidence type="ECO:0000313" key="8">
    <source>
        <dbReference type="EMBL" id="RWS21261.1"/>
    </source>
</evidence>
<dbReference type="OrthoDB" id="6418769at2759"/>
<evidence type="ECO:0000313" key="9">
    <source>
        <dbReference type="Proteomes" id="UP000288716"/>
    </source>
</evidence>
<dbReference type="VEuPathDB" id="VectorBase:LDEU010779"/>
<reference evidence="8 9" key="1">
    <citation type="journal article" date="2018" name="Gigascience">
        <title>Genomes of trombidid mites reveal novel predicted allergens and laterally-transferred genes associated with secondary metabolism.</title>
        <authorList>
            <person name="Dong X."/>
            <person name="Chaisiri K."/>
            <person name="Xia D."/>
            <person name="Armstrong S.D."/>
            <person name="Fang Y."/>
            <person name="Donnelly M.J."/>
            <person name="Kadowaki T."/>
            <person name="McGarry J.W."/>
            <person name="Darby A.C."/>
            <person name="Makepeace B.L."/>
        </authorList>
    </citation>
    <scope>NUCLEOTIDE SEQUENCE [LARGE SCALE GENOMIC DNA]</scope>
    <source>
        <strain evidence="8">UoL-UT</strain>
    </source>
</reference>
<protein>
    <recommendedName>
        <fullName evidence="5">2-phosphoxylose phosphatase 1</fullName>
    </recommendedName>
    <alternativeName>
        <fullName evidence="6">Acid phosphatase-like protein 2</fullName>
    </alternativeName>
</protein>
<evidence type="ECO:0000256" key="5">
    <source>
        <dbReference type="ARBA" id="ARBA00040357"/>
    </source>
</evidence>
<gene>
    <name evidence="8" type="ORF">B4U80_14166</name>
</gene>